<dbReference type="Pfam" id="PF00702">
    <property type="entry name" value="Hydrolase"/>
    <property type="match status" value="1"/>
</dbReference>
<dbReference type="InterPro" id="IPR008250">
    <property type="entry name" value="ATPase_P-typ_transduc_dom_A_sf"/>
</dbReference>
<dbReference type="InterPro" id="IPR001757">
    <property type="entry name" value="P_typ_ATPase"/>
</dbReference>
<dbReference type="PANTHER" id="PTHR48085:SF5">
    <property type="entry name" value="CADMIUM_ZINC-TRANSPORTING ATPASE HMA4-RELATED"/>
    <property type="match status" value="1"/>
</dbReference>
<keyword evidence="6" id="KW-0547">Nucleotide-binding</keyword>
<feature type="transmembrane region" description="Helical" evidence="6">
    <location>
        <begin position="37"/>
        <end position="55"/>
    </location>
</feature>
<dbReference type="PRINTS" id="PR00120">
    <property type="entry name" value="HATPASE"/>
</dbReference>
<feature type="transmembrane region" description="Helical" evidence="6">
    <location>
        <begin position="264"/>
        <end position="287"/>
    </location>
</feature>
<dbReference type="Proteomes" id="UP000516320">
    <property type="component" value="Chromosome"/>
</dbReference>
<accession>A0A7H0SQD6</accession>
<dbReference type="Gene3D" id="3.40.1110.10">
    <property type="entry name" value="Calcium-transporting ATPase, cytoplasmic domain N"/>
    <property type="match status" value="1"/>
</dbReference>
<organism evidence="8 9">
    <name type="scientific">Corynebacterium poyangense</name>
    <dbReference type="NCBI Taxonomy" id="2684405"/>
    <lineage>
        <taxon>Bacteria</taxon>
        <taxon>Bacillati</taxon>
        <taxon>Actinomycetota</taxon>
        <taxon>Actinomycetes</taxon>
        <taxon>Mycobacteriales</taxon>
        <taxon>Corynebacteriaceae</taxon>
        <taxon>Corynebacterium</taxon>
    </lineage>
</organism>
<feature type="domain" description="P-type ATPase A" evidence="7">
    <location>
        <begin position="125"/>
        <end position="221"/>
    </location>
</feature>
<sequence length="604" mass="63810">MISTLSKMNRHSVYRVIVAVLAMIVVGLSRLKADSSGLVWLCTVAGSLALIYCCWPLAQQSWQDMRRRKMSMEMSMLLAVVAAAAVEELVTALVITTFALIAEILEDLCLNRGHDALEDLMSFLPTTVRVRRSQEQELPLAEIEAGDVVIIGPGGKVPVDGVVVRGHSTLDTSRLTGESLPVEVQPGTEVHAGSVNQSGGLEIQATKVGEESSYGRILAVLKEARDSQAPVQRLADRYAAWLVTMALGAALLTFLITRDMRATISVIIVAGACGIAAGTPLALLGAIGQAARNGAFVKDGAHMEALSHVGMVALDKTGTLTTGALEVQEINPAPGISEKELLGLAASAEYYSEHPLGKAVVLVAQQENISVAPPDSFRAIHGKGVEAQVGGRLIRISKGARRGEIQVSEGESILGTLVLADTVRPSASEFLEGLHRDYIPVAMITGDQREAAEELAKEIGLDDVRAGLLPEDKLLEIDKFRDNLHSESHSATLVMVGDGVNDAPSLARADVGVAMGSATDVAQDTADVVLVSSDLNDLLATIRVARRARNIITANFVGTIVVDAIGMLLAATGLIGPVVAALIHVSSESIFILNSARLVVRRPL</sequence>
<comment type="similarity">
    <text evidence="2 6">Belongs to the cation transport ATPase (P-type) (TC 3.A.3) family. Type IB subfamily.</text>
</comment>
<dbReference type="NCBIfam" id="TIGR01512">
    <property type="entry name" value="ATPase-IB2_Cd"/>
    <property type="match status" value="1"/>
</dbReference>
<name>A0A7H0SQD6_9CORY</name>
<dbReference type="SUPFAM" id="SSF56784">
    <property type="entry name" value="HAD-like"/>
    <property type="match status" value="1"/>
</dbReference>
<keyword evidence="6" id="KW-0067">ATP-binding</keyword>
<dbReference type="InterPro" id="IPR036412">
    <property type="entry name" value="HAD-like_sf"/>
</dbReference>
<evidence type="ECO:0000256" key="6">
    <source>
        <dbReference type="RuleBase" id="RU362081"/>
    </source>
</evidence>
<dbReference type="Gene3D" id="3.40.50.1000">
    <property type="entry name" value="HAD superfamily/HAD-like"/>
    <property type="match status" value="1"/>
</dbReference>
<keyword evidence="9" id="KW-1185">Reference proteome</keyword>
<dbReference type="GO" id="GO:0016887">
    <property type="term" value="F:ATP hydrolysis activity"/>
    <property type="evidence" value="ECO:0007669"/>
    <property type="project" value="InterPro"/>
</dbReference>
<keyword evidence="4 6" id="KW-1133">Transmembrane helix</keyword>
<dbReference type="GO" id="GO:0046872">
    <property type="term" value="F:metal ion binding"/>
    <property type="evidence" value="ECO:0007669"/>
    <property type="project" value="UniProtKB-KW"/>
</dbReference>
<comment type="subcellular location">
    <subcellularLocation>
        <location evidence="1">Cell membrane</location>
        <topology evidence="1">Multi-pass membrane protein</topology>
    </subcellularLocation>
</comment>
<dbReference type="GO" id="GO:0005524">
    <property type="term" value="F:ATP binding"/>
    <property type="evidence" value="ECO:0007669"/>
    <property type="project" value="UniProtKB-UniRule"/>
</dbReference>
<dbReference type="InterPro" id="IPR023214">
    <property type="entry name" value="HAD_sf"/>
</dbReference>
<dbReference type="Gene3D" id="2.70.150.10">
    <property type="entry name" value="Calcium-transporting ATPase, cytoplasmic transduction domain A"/>
    <property type="match status" value="1"/>
</dbReference>
<dbReference type="NCBIfam" id="TIGR01525">
    <property type="entry name" value="ATPase-IB_hvy"/>
    <property type="match status" value="1"/>
</dbReference>
<dbReference type="InterPro" id="IPR023299">
    <property type="entry name" value="ATPase_P-typ_cyto_dom_N"/>
</dbReference>
<dbReference type="InterPro" id="IPR018303">
    <property type="entry name" value="ATPase_P-typ_P_site"/>
</dbReference>
<evidence type="ECO:0000256" key="5">
    <source>
        <dbReference type="ARBA" id="ARBA00023136"/>
    </source>
</evidence>
<evidence type="ECO:0000256" key="4">
    <source>
        <dbReference type="ARBA" id="ARBA00022989"/>
    </source>
</evidence>
<dbReference type="NCBIfam" id="TIGR01494">
    <property type="entry name" value="ATPase_P-type"/>
    <property type="match status" value="1"/>
</dbReference>
<dbReference type="GO" id="GO:0019829">
    <property type="term" value="F:ATPase-coupled monoatomic cation transmembrane transporter activity"/>
    <property type="evidence" value="ECO:0007669"/>
    <property type="project" value="InterPro"/>
</dbReference>
<evidence type="ECO:0000256" key="1">
    <source>
        <dbReference type="ARBA" id="ARBA00004651"/>
    </source>
</evidence>
<dbReference type="GO" id="GO:0005886">
    <property type="term" value="C:plasma membrane"/>
    <property type="evidence" value="ECO:0007669"/>
    <property type="project" value="UniProtKB-SubCell"/>
</dbReference>
<keyword evidence="6" id="KW-1003">Cell membrane</keyword>
<dbReference type="InterPro" id="IPR027256">
    <property type="entry name" value="P-typ_ATPase_IB"/>
</dbReference>
<feature type="transmembrane region" description="Helical" evidence="6">
    <location>
        <begin position="238"/>
        <end position="257"/>
    </location>
</feature>
<dbReference type="InterPro" id="IPR023298">
    <property type="entry name" value="ATPase_P-typ_TM_dom_sf"/>
</dbReference>
<reference evidence="8 9" key="1">
    <citation type="submission" date="2019-12" db="EMBL/GenBank/DDBJ databases">
        <title>Corynebacterium sp. nov., isolated from feces of the Anser Albifrons in China.</title>
        <authorList>
            <person name="Liu Q."/>
        </authorList>
    </citation>
    <scope>NUCLEOTIDE SEQUENCE [LARGE SCALE GENOMIC DNA]</scope>
    <source>
        <strain evidence="8 9">4H37-19</strain>
    </source>
</reference>
<dbReference type="SUPFAM" id="SSF81665">
    <property type="entry name" value="Calcium ATPase, transmembrane domain M"/>
    <property type="match status" value="1"/>
</dbReference>
<keyword evidence="6" id="KW-0479">Metal-binding</keyword>
<dbReference type="AlphaFoldDB" id="A0A7H0SQD6"/>
<gene>
    <name evidence="8" type="primary">cadA</name>
    <name evidence="8" type="ORF">GP475_08985</name>
</gene>
<dbReference type="PROSITE" id="PS00154">
    <property type="entry name" value="ATPASE_E1_E2"/>
    <property type="match status" value="1"/>
</dbReference>
<proteinExistence type="inferred from homology"/>
<feature type="transmembrane region" description="Helical" evidence="6">
    <location>
        <begin position="12"/>
        <end position="31"/>
    </location>
</feature>
<evidence type="ECO:0000256" key="2">
    <source>
        <dbReference type="ARBA" id="ARBA00006024"/>
    </source>
</evidence>
<protein>
    <submittedName>
        <fullName evidence="8">Cadmium-translocating P-type ATPase</fullName>
    </submittedName>
</protein>
<dbReference type="FunFam" id="2.70.150.10:FF:000002">
    <property type="entry name" value="Copper-transporting ATPase 1, putative"/>
    <property type="match status" value="1"/>
</dbReference>
<feature type="transmembrane region" description="Helical" evidence="6">
    <location>
        <begin position="76"/>
        <end position="102"/>
    </location>
</feature>
<dbReference type="EMBL" id="CP046884">
    <property type="protein sequence ID" value="QNQ90761.1"/>
    <property type="molecule type" value="Genomic_DNA"/>
</dbReference>
<dbReference type="PRINTS" id="PR00119">
    <property type="entry name" value="CATATPASE"/>
</dbReference>
<dbReference type="Pfam" id="PF00122">
    <property type="entry name" value="E1-E2_ATPase"/>
    <property type="match status" value="1"/>
</dbReference>
<evidence type="ECO:0000313" key="8">
    <source>
        <dbReference type="EMBL" id="QNQ90761.1"/>
    </source>
</evidence>
<dbReference type="InterPro" id="IPR059000">
    <property type="entry name" value="ATPase_P-type_domA"/>
</dbReference>
<dbReference type="SUPFAM" id="SSF81653">
    <property type="entry name" value="Calcium ATPase, transduction domain A"/>
    <property type="match status" value="1"/>
</dbReference>
<keyword evidence="5 6" id="KW-0472">Membrane</keyword>
<keyword evidence="3 6" id="KW-0812">Transmembrane</keyword>
<evidence type="ECO:0000256" key="3">
    <source>
        <dbReference type="ARBA" id="ARBA00022692"/>
    </source>
</evidence>
<evidence type="ECO:0000259" key="7">
    <source>
        <dbReference type="Pfam" id="PF00122"/>
    </source>
</evidence>
<dbReference type="KEGG" id="cpoy:GP475_08985"/>
<dbReference type="InterPro" id="IPR051014">
    <property type="entry name" value="Cation_Transport_ATPase_IB"/>
</dbReference>
<evidence type="ECO:0000313" key="9">
    <source>
        <dbReference type="Proteomes" id="UP000516320"/>
    </source>
</evidence>
<dbReference type="PANTHER" id="PTHR48085">
    <property type="entry name" value="CADMIUM/ZINC-TRANSPORTING ATPASE HMA2-RELATED"/>
    <property type="match status" value="1"/>
</dbReference>